<feature type="region of interest" description="Disordered" evidence="1">
    <location>
        <begin position="437"/>
        <end position="456"/>
    </location>
</feature>
<organism evidence="2 4">
    <name type="scientific">Verticillium longisporum</name>
    <name type="common">Verticillium dahliae var. longisporum</name>
    <dbReference type="NCBI Taxonomy" id="100787"/>
    <lineage>
        <taxon>Eukaryota</taxon>
        <taxon>Fungi</taxon>
        <taxon>Dikarya</taxon>
        <taxon>Ascomycota</taxon>
        <taxon>Pezizomycotina</taxon>
        <taxon>Sordariomycetes</taxon>
        <taxon>Hypocreomycetidae</taxon>
        <taxon>Glomerellales</taxon>
        <taxon>Plectosphaerellaceae</taxon>
        <taxon>Verticillium</taxon>
    </lineage>
</organism>
<name>A0A0G4N1A5_VERLO</name>
<protein>
    <submittedName>
        <fullName evidence="2">Uncharacterized protein</fullName>
    </submittedName>
</protein>
<feature type="region of interest" description="Disordered" evidence="1">
    <location>
        <begin position="234"/>
        <end position="260"/>
    </location>
</feature>
<dbReference type="EMBL" id="CVQI01032052">
    <property type="protein sequence ID" value="CRK40356.1"/>
    <property type="molecule type" value="Genomic_DNA"/>
</dbReference>
<dbReference type="AlphaFoldDB" id="A0A0G4N1A5"/>
<evidence type="ECO:0000313" key="3">
    <source>
        <dbReference type="EMBL" id="KAG7134063.1"/>
    </source>
</evidence>
<feature type="non-terminal residue" evidence="2">
    <location>
        <position position="456"/>
    </location>
</feature>
<reference evidence="2" key="2">
    <citation type="submission" date="2015-05" db="EMBL/GenBank/DDBJ databases">
        <authorList>
            <person name="Wang D.B."/>
            <person name="Wang M."/>
        </authorList>
    </citation>
    <scope>NUCLEOTIDE SEQUENCE [LARGE SCALE GENOMIC DNA]</scope>
    <source>
        <strain evidence="2">VL2</strain>
    </source>
</reference>
<feature type="compositionally biased region" description="Basic and acidic residues" evidence="1">
    <location>
        <begin position="1"/>
        <end position="10"/>
    </location>
</feature>
<accession>A0A0G4N1A5</accession>
<dbReference type="Proteomes" id="UP000689129">
    <property type="component" value="Unassembled WGS sequence"/>
</dbReference>
<evidence type="ECO:0000313" key="2">
    <source>
        <dbReference type="EMBL" id="CRK40356.1"/>
    </source>
</evidence>
<proteinExistence type="predicted"/>
<dbReference type="Proteomes" id="UP000045706">
    <property type="component" value="Unassembled WGS sequence"/>
</dbReference>
<feature type="compositionally biased region" description="Basic residues" evidence="1">
    <location>
        <begin position="445"/>
        <end position="456"/>
    </location>
</feature>
<evidence type="ECO:0000256" key="1">
    <source>
        <dbReference type="SAM" id="MobiDB-lite"/>
    </source>
</evidence>
<dbReference type="OrthoDB" id="5317787at2759"/>
<reference evidence="3" key="3">
    <citation type="journal article" date="2021" name="Mol. Plant Pathol.">
        <title>A 20-kb lineage-specific genomic region tames virulence in pathogenic amphidiploid Verticillium longisporum.</title>
        <authorList>
            <person name="Harting R."/>
            <person name="Starke J."/>
            <person name="Kusch H."/>
            <person name="Poggeler S."/>
            <person name="Maurus I."/>
            <person name="Schluter R."/>
            <person name="Landesfeind M."/>
            <person name="Bulla I."/>
            <person name="Nowrousian M."/>
            <person name="de Jonge R."/>
            <person name="Stahlhut G."/>
            <person name="Hoff K.J."/>
            <person name="Asshauer K.P."/>
            <person name="Thurmer A."/>
            <person name="Stanke M."/>
            <person name="Daniel R."/>
            <person name="Morgenstern B."/>
            <person name="Thomma B.P.H.J."/>
            <person name="Kronstad J.W."/>
            <person name="Braus-Stromeyer S.A."/>
            <person name="Braus G.H."/>
        </authorList>
    </citation>
    <scope>NUCLEOTIDE SEQUENCE</scope>
    <source>
        <strain evidence="3">Vl32</strain>
    </source>
</reference>
<sequence>MPNSSRRPEPRIITYSRPPRASTESCDSYETYHSESTAPTSIYASTQASVKEAGPVARFQPVYEEDISPSTRCCPGPSVDTFDSSLASENDLCREIDLESYDDNESLPLPVYHQRHLVDSGIPPSNAQDFAKLFPSMERLSIRHDDSTPDGNLNLRVDIVVPGRHRLAIQLFHLRMHDLARRDFSLRRYCRDSGREICSCKRQYDLPSLEERPGMQQSMTNAFKALGGHRTLSHAGSGITSSASNVRPQSGTMSHDESPILRSSNRSLSFQHQPKNEPIPTNTMKLEFSNYARVNISSRGHSGSKRYEFEWWGHSYQWRRVLDRNLGVVSFHLIQDGLSNRPVAHIVPETRSPNQVESDERAGDWVPPSHMWISDQSIIDAATNVADVVVATGLIALVDDCIKQRWQTGKHQHRFNLGAASTADHGPKAFVQNLFHRRSSEPHAQPKRHRRTMSIY</sequence>
<feature type="compositionally biased region" description="Polar residues" evidence="1">
    <location>
        <begin position="34"/>
        <end position="43"/>
    </location>
</feature>
<dbReference type="EMBL" id="JAEMWZ010000147">
    <property type="protein sequence ID" value="KAG7134063.1"/>
    <property type="molecule type" value="Genomic_DNA"/>
</dbReference>
<evidence type="ECO:0000313" key="4">
    <source>
        <dbReference type="Proteomes" id="UP000045706"/>
    </source>
</evidence>
<gene>
    <name evidence="2" type="ORF">BN1723_004786</name>
    <name evidence="3" type="ORF">HYQ45_007878</name>
</gene>
<feature type="compositionally biased region" description="Polar residues" evidence="1">
    <location>
        <begin position="238"/>
        <end position="253"/>
    </location>
</feature>
<reference evidence="4" key="1">
    <citation type="submission" date="2015-05" db="EMBL/GenBank/DDBJ databases">
        <authorList>
            <person name="Fogelqvist Johan"/>
        </authorList>
    </citation>
    <scope>NUCLEOTIDE SEQUENCE [LARGE SCALE GENOMIC DNA]</scope>
</reference>
<feature type="region of interest" description="Disordered" evidence="1">
    <location>
        <begin position="1"/>
        <end position="43"/>
    </location>
</feature>